<dbReference type="AlphaFoldDB" id="A0AAD8Y906"/>
<dbReference type="Proteomes" id="UP001224775">
    <property type="component" value="Unassembled WGS sequence"/>
</dbReference>
<comment type="caution">
    <text evidence="2">The sequence shown here is derived from an EMBL/GenBank/DDBJ whole genome shotgun (WGS) entry which is preliminary data.</text>
</comment>
<keyword evidence="1" id="KW-0732">Signal</keyword>
<protein>
    <submittedName>
        <fullName evidence="2">Uncharacterized protein</fullName>
    </submittedName>
</protein>
<dbReference type="EMBL" id="JATAAI010000012">
    <property type="protein sequence ID" value="KAK1742029.1"/>
    <property type="molecule type" value="Genomic_DNA"/>
</dbReference>
<keyword evidence="3" id="KW-1185">Reference proteome</keyword>
<evidence type="ECO:0000256" key="1">
    <source>
        <dbReference type="SAM" id="SignalP"/>
    </source>
</evidence>
<evidence type="ECO:0000313" key="3">
    <source>
        <dbReference type="Proteomes" id="UP001224775"/>
    </source>
</evidence>
<evidence type="ECO:0000313" key="2">
    <source>
        <dbReference type="EMBL" id="KAK1742029.1"/>
    </source>
</evidence>
<feature type="chain" id="PRO_5042015688" evidence="1">
    <location>
        <begin position="21"/>
        <end position="330"/>
    </location>
</feature>
<gene>
    <name evidence="2" type="ORF">QTG54_007602</name>
</gene>
<accession>A0AAD8Y906</accession>
<organism evidence="2 3">
    <name type="scientific">Skeletonema marinoi</name>
    <dbReference type="NCBI Taxonomy" id="267567"/>
    <lineage>
        <taxon>Eukaryota</taxon>
        <taxon>Sar</taxon>
        <taxon>Stramenopiles</taxon>
        <taxon>Ochrophyta</taxon>
        <taxon>Bacillariophyta</taxon>
        <taxon>Coscinodiscophyceae</taxon>
        <taxon>Thalassiosirophycidae</taxon>
        <taxon>Thalassiosirales</taxon>
        <taxon>Skeletonemataceae</taxon>
        <taxon>Skeletonema</taxon>
        <taxon>Skeletonema marinoi-dohrnii complex</taxon>
    </lineage>
</organism>
<feature type="signal peptide" evidence="1">
    <location>
        <begin position="1"/>
        <end position="20"/>
    </location>
</feature>
<reference evidence="2" key="1">
    <citation type="submission" date="2023-06" db="EMBL/GenBank/DDBJ databases">
        <title>Survivors Of The Sea: Transcriptome response of Skeletonema marinoi to long-term dormancy.</title>
        <authorList>
            <person name="Pinder M.I.M."/>
            <person name="Kourtchenko O."/>
            <person name="Robertson E.K."/>
            <person name="Larsson T."/>
            <person name="Maumus F."/>
            <person name="Osuna-Cruz C.M."/>
            <person name="Vancaester E."/>
            <person name="Stenow R."/>
            <person name="Vandepoele K."/>
            <person name="Ploug H."/>
            <person name="Bruchert V."/>
            <person name="Godhe A."/>
            <person name="Topel M."/>
        </authorList>
    </citation>
    <scope>NUCLEOTIDE SEQUENCE</scope>
    <source>
        <strain evidence="2">R05AC</strain>
    </source>
</reference>
<proteinExistence type="predicted"/>
<name>A0AAD8Y906_9STRA</name>
<sequence>MKFSTAAAILALTTSIQAQAQTELIFDDTPAFALGGPATLLFDSAKAQAEAETGDNTRLLRGKRKEGKKEGKKKDRKACDPSDVVLADYPQWNAEKGYWIGEYSFYGPDGKPYASAWPYEYDAYKGFITGNVEGNAYRQRNVFFYPPARNSTCERLQPNVTGDGECGANGNSLVFFADQEATTCSDNPELAGDVNGPFNSAFGPLPTTTELVGDGNALLYQVYVPGNPNPLQSQLTTLTKGLGSDEFNLRTRTAQGLNFVTGQQAYASFYRERKVTEEEFYSEMNNTIAEYNILDSDLCFLDGGAGRTPVANYTAGYEQCVAHLQTSFDL</sequence>